<feature type="domain" description="FAD/NAD(P)-binding" evidence="1">
    <location>
        <begin position="1"/>
        <end position="36"/>
    </location>
</feature>
<evidence type="ECO:0000259" key="1">
    <source>
        <dbReference type="Pfam" id="PF07992"/>
    </source>
</evidence>
<comment type="caution">
    <text evidence="2">The sequence shown here is derived from an EMBL/GenBank/DDBJ whole genome shotgun (WGS) entry which is preliminary data.</text>
</comment>
<protein>
    <submittedName>
        <fullName evidence="2">Dehydrogenase</fullName>
    </submittedName>
</protein>
<name>A0A1B7LDU0_9FIRM</name>
<dbReference type="AlphaFoldDB" id="A0A1B7LDU0"/>
<dbReference type="STRING" id="1838280.A6M21_00320"/>
<dbReference type="Pfam" id="PF07992">
    <property type="entry name" value="Pyr_redox_2"/>
    <property type="match status" value="1"/>
</dbReference>
<dbReference type="PROSITE" id="PS51257">
    <property type="entry name" value="PROKAR_LIPOPROTEIN"/>
    <property type="match status" value="1"/>
</dbReference>
<accession>A0A1B7LDU0</accession>
<evidence type="ECO:0000313" key="3">
    <source>
        <dbReference type="Proteomes" id="UP000078532"/>
    </source>
</evidence>
<dbReference type="SUPFAM" id="SSF51905">
    <property type="entry name" value="FAD/NAD(P)-binding domain"/>
    <property type="match status" value="1"/>
</dbReference>
<dbReference type="Gene3D" id="3.50.50.60">
    <property type="entry name" value="FAD/NAD(P)-binding domain"/>
    <property type="match status" value="1"/>
</dbReference>
<organism evidence="2 3">
    <name type="scientific">Desulfotomaculum copahuensis</name>
    <dbReference type="NCBI Taxonomy" id="1838280"/>
    <lineage>
        <taxon>Bacteria</taxon>
        <taxon>Bacillati</taxon>
        <taxon>Bacillota</taxon>
        <taxon>Clostridia</taxon>
        <taxon>Eubacteriales</taxon>
        <taxon>Desulfotomaculaceae</taxon>
        <taxon>Desulfotomaculum</taxon>
    </lineage>
</organism>
<dbReference type="OrthoDB" id="25353at2"/>
<dbReference type="PANTHER" id="PTHR42685:SF22">
    <property type="entry name" value="CONDITIONED MEDIUM FACTOR RECEPTOR 1"/>
    <property type="match status" value="1"/>
</dbReference>
<reference evidence="2 3" key="1">
    <citation type="submission" date="2016-04" db="EMBL/GenBank/DDBJ databases">
        <authorList>
            <person name="Evans L.H."/>
            <person name="Alamgir A."/>
            <person name="Owens N."/>
            <person name="Weber N.D."/>
            <person name="Virtaneva K."/>
            <person name="Barbian K."/>
            <person name="Babar A."/>
            <person name="Rosenke K."/>
        </authorList>
    </citation>
    <scope>NUCLEOTIDE SEQUENCE [LARGE SCALE GENOMIC DNA]</scope>
    <source>
        <strain evidence="2 3">LMa1</strain>
    </source>
</reference>
<gene>
    <name evidence="2" type="ORF">A6M21_00320</name>
</gene>
<proteinExistence type="predicted"/>
<sequence>MKVAIIGAGPAGLACALTLERHGIAPAVFEARTKSGELFPHVAGFLQLMSRPLPDQVLHLRRQFHLPVVPLNTIKRIDMHTPNVSRSITGRLGYFFQRGQDENAVESVFSAHLRTPVFYNRHADWRALARHYDYVVVADGQPATARTLGCWQNLLQTWVRGAIVLGNFDPHTLIMWLNTKYARHTYAYLTPASNRRASLVLILNDATRDEIEHRWQLFWEIEKFSYHMVQHFSLEHNSGFVYPHQVGNVLLAGNAGGFIEPFLGFGMLAALRSGVYAGRAIAEGRSYEELVHDLHQEIIEALAIRQTMNAFTNEDYDRLVAALTLPGIKQLIYNTNLDLLPLTGQALDHLQALQQKIKAWRDNHATCNSRNN</sequence>
<dbReference type="InterPro" id="IPR036188">
    <property type="entry name" value="FAD/NAD-bd_sf"/>
</dbReference>
<dbReference type="PANTHER" id="PTHR42685">
    <property type="entry name" value="GERANYLGERANYL DIPHOSPHATE REDUCTASE"/>
    <property type="match status" value="1"/>
</dbReference>
<dbReference type="InterPro" id="IPR023753">
    <property type="entry name" value="FAD/NAD-binding_dom"/>
</dbReference>
<evidence type="ECO:0000313" key="2">
    <source>
        <dbReference type="EMBL" id="OAT81276.1"/>
    </source>
</evidence>
<dbReference type="EMBL" id="LYVF01000165">
    <property type="protein sequence ID" value="OAT81276.1"/>
    <property type="molecule type" value="Genomic_DNA"/>
</dbReference>
<dbReference type="PRINTS" id="PR00420">
    <property type="entry name" value="RNGMNOXGNASE"/>
</dbReference>
<keyword evidence="3" id="KW-1185">Reference proteome</keyword>
<dbReference type="GO" id="GO:0016491">
    <property type="term" value="F:oxidoreductase activity"/>
    <property type="evidence" value="ECO:0007669"/>
    <property type="project" value="InterPro"/>
</dbReference>
<dbReference type="RefSeq" id="WP_066668810.1">
    <property type="nucleotide sequence ID" value="NZ_LYVF01000165.1"/>
</dbReference>
<dbReference type="Proteomes" id="UP000078532">
    <property type="component" value="Unassembled WGS sequence"/>
</dbReference>
<dbReference type="InterPro" id="IPR050407">
    <property type="entry name" value="Geranylgeranyl_reductase"/>
</dbReference>